<feature type="domain" description="Xrn1 helical" evidence="2">
    <location>
        <begin position="1"/>
        <end position="145"/>
    </location>
</feature>
<organism evidence="3 4">
    <name type="scientific">Corchorus capsularis</name>
    <name type="common">Jute</name>
    <dbReference type="NCBI Taxonomy" id="210143"/>
    <lineage>
        <taxon>Eukaryota</taxon>
        <taxon>Viridiplantae</taxon>
        <taxon>Streptophyta</taxon>
        <taxon>Embryophyta</taxon>
        <taxon>Tracheophyta</taxon>
        <taxon>Spermatophyta</taxon>
        <taxon>Magnoliopsida</taxon>
        <taxon>eudicotyledons</taxon>
        <taxon>Gunneridae</taxon>
        <taxon>Pentapetalae</taxon>
        <taxon>rosids</taxon>
        <taxon>malvids</taxon>
        <taxon>Malvales</taxon>
        <taxon>Malvaceae</taxon>
        <taxon>Grewioideae</taxon>
        <taxon>Apeibeae</taxon>
        <taxon>Corchorus</taxon>
    </lineage>
</organism>
<name>A0A1R3IXX4_COCAP</name>
<feature type="region of interest" description="Disordered" evidence="1">
    <location>
        <begin position="272"/>
        <end position="325"/>
    </location>
</feature>
<evidence type="ECO:0000256" key="1">
    <source>
        <dbReference type="SAM" id="MobiDB-lite"/>
    </source>
</evidence>
<proteinExistence type="predicted"/>
<sequence>GIAKLPFIDEDRLLAEVAKIEHTLTEEEARRNSIMCEMLFVAASHRLSEQIFSLDNRCKQMTELQRTEVMEEVKPELSDGMNGYISLCAGDTQPPIFRSPIKDMEDILANEVICCIYRLPKAHKHITRPPAGVKFPPKMVQYSDLKPAPTLWHEDSGRRPFENGRAPGPGHHLTDRHNPPGAISGHKLAEASHRLIANTLQLKGDYRNGFSNDMQAPPPAYATGHVPPVHSYVNDGFHNQGQYRMAHPVRPPYAHGYNEPYGSQQYHTNSQAAPYNLHHPPRNYPNNGSMRMPRPVAQMPTESAPYPSHPGGYDGNRRYQAPGSG</sequence>
<dbReference type="STRING" id="210143.A0A1R3IXX4"/>
<dbReference type="GO" id="GO:0004534">
    <property type="term" value="F:5'-3' RNA exonuclease activity"/>
    <property type="evidence" value="ECO:0007669"/>
    <property type="project" value="TreeGrafter"/>
</dbReference>
<comment type="caution">
    <text evidence="3">The sequence shown here is derived from an EMBL/GenBank/DDBJ whole genome shotgun (WGS) entry which is preliminary data.</text>
</comment>
<dbReference type="Gene3D" id="1.25.40.1050">
    <property type="match status" value="1"/>
</dbReference>
<reference evidence="3 4" key="1">
    <citation type="submission" date="2013-09" db="EMBL/GenBank/DDBJ databases">
        <title>Corchorus capsularis genome sequencing.</title>
        <authorList>
            <person name="Alam M."/>
            <person name="Haque M.S."/>
            <person name="Islam M.S."/>
            <person name="Emdad E.M."/>
            <person name="Islam M.M."/>
            <person name="Ahmed B."/>
            <person name="Halim A."/>
            <person name="Hossen Q.M.M."/>
            <person name="Hossain M.Z."/>
            <person name="Ahmed R."/>
            <person name="Khan M.M."/>
            <person name="Islam R."/>
            <person name="Rashid M.M."/>
            <person name="Khan S.A."/>
            <person name="Rahman M.S."/>
            <person name="Alam M."/>
        </authorList>
    </citation>
    <scope>NUCLEOTIDE SEQUENCE [LARGE SCALE GENOMIC DNA]</scope>
    <source>
        <strain evidence="4">cv. CVL-1</strain>
        <tissue evidence="3">Whole seedling</tissue>
    </source>
</reference>
<dbReference type="Gramene" id="OMO87438">
    <property type="protein sequence ID" value="OMO87438"/>
    <property type="gene ID" value="CCACVL1_09041"/>
</dbReference>
<feature type="compositionally biased region" description="Basic and acidic residues" evidence="1">
    <location>
        <begin position="152"/>
        <end position="162"/>
    </location>
</feature>
<evidence type="ECO:0000313" key="4">
    <source>
        <dbReference type="Proteomes" id="UP000188268"/>
    </source>
</evidence>
<accession>A0A1R3IXX4</accession>
<dbReference type="GO" id="GO:0003723">
    <property type="term" value="F:RNA binding"/>
    <property type="evidence" value="ECO:0007669"/>
    <property type="project" value="TreeGrafter"/>
</dbReference>
<feature type="region of interest" description="Disordered" evidence="1">
    <location>
        <begin position="150"/>
        <end position="185"/>
    </location>
</feature>
<evidence type="ECO:0000259" key="2">
    <source>
        <dbReference type="Pfam" id="PF17846"/>
    </source>
</evidence>
<dbReference type="GO" id="GO:0005634">
    <property type="term" value="C:nucleus"/>
    <property type="evidence" value="ECO:0007669"/>
    <property type="project" value="TreeGrafter"/>
</dbReference>
<dbReference type="EMBL" id="AWWV01009219">
    <property type="protein sequence ID" value="OMO87438.1"/>
    <property type="molecule type" value="Genomic_DNA"/>
</dbReference>
<dbReference type="OrthoDB" id="976623at2759"/>
<gene>
    <name evidence="3" type="ORF">CCACVL1_09041</name>
</gene>
<dbReference type="PANTHER" id="PTHR12341">
    <property type="entry name" value="5'-&gt;3' EXORIBONUCLEASE"/>
    <property type="match status" value="1"/>
</dbReference>
<dbReference type="InterPro" id="IPR027073">
    <property type="entry name" value="5_3_exoribonuclease"/>
</dbReference>
<dbReference type="GO" id="GO:0000956">
    <property type="term" value="P:nuclear-transcribed mRNA catabolic process"/>
    <property type="evidence" value="ECO:0007669"/>
    <property type="project" value="TreeGrafter"/>
</dbReference>
<feature type="non-terminal residue" evidence="3">
    <location>
        <position position="325"/>
    </location>
</feature>
<protein>
    <submittedName>
        <fullName evidence="3">5'-3' exoribonuclease</fullName>
    </submittedName>
</protein>
<dbReference type="InterPro" id="IPR041412">
    <property type="entry name" value="Xrn1_helical"/>
</dbReference>
<feature type="non-terminal residue" evidence="3">
    <location>
        <position position="1"/>
    </location>
</feature>
<dbReference type="Proteomes" id="UP000188268">
    <property type="component" value="Unassembled WGS sequence"/>
</dbReference>
<evidence type="ECO:0000313" key="3">
    <source>
        <dbReference type="EMBL" id="OMO87438.1"/>
    </source>
</evidence>
<dbReference type="PANTHER" id="PTHR12341:SF41">
    <property type="entry name" value="5'-3' EXORIBONUCLEASE 2"/>
    <property type="match status" value="1"/>
</dbReference>
<dbReference type="AlphaFoldDB" id="A0A1R3IXX4"/>
<dbReference type="Pfam" id="PF17846">
    <property type="entry name" value="XRN_M"/>
    <property type="match status" value="1"/>
</dbReference>
<keyword evidence="4" id="KW-1185">Reference proteome</keyword>